<evidence type="ECO:0000259" key="2">
    <source>
        <dbReference type="Pfam" id="PF00437"/>
    </source>
</evidence>
<organism evidence="3 4">
    <name type="scientific">Cysteiniphilum litorale</name>
    <dbReference type="NCBI Taxonomy" id="2056700"/>
    <lineage>
        <taxon>Bacteria</taxon>
        <taxon>Pseudomonadati</taxon>
        <taxon>Pseudomonadota</taxon>
        <taxon>Gammaproteobacteria</taxon>
        <taxon>Thiotrichales</taxon>
        <taxon>Fastidiosibacteraceae</taxon>
        <taxon>Cysteiniphilum</taxon>
    </lineage>
</organism>
<dbReference type="OrthoDB" id="6189814at2"/>
<dbReference type="Proteomes" id="UP000636949">
    <property type="component" value="Unassembled WGS sequence"/>
</dbReference>
<feature type="domain" description="Bacterial type II secretion system protein E" evidence="2">
    <location>
        <begin position="148"/>
        <end position="301"/>
    </location>
</feature>
<dbReference type="Gene3D" id="3.30.450.90">
    <property type="match status" value="1"/>
</dbReference>
<dbReference type="AlphaFoldDB" id="A0A8J3EA08"/>
<gene>
    <name evidence="3" type="primary">dotB</name>
    <name evidence="3" type="ORF">GCM10010995_23190</name>
</gene>
<dbReference type="EMBL" id="BMJS01000034">
    <property type="protein sequence ID" value="GGG05107.1"/>
    <property type="molecule type" value="Genomic_DNA"/>
</dbReference>
<keyword evidence="4" id="KW-1185">Reference proteome</keyword>
<dbReference type="InterPro" id="IPR050921">
    <property type="entry name" value="T4SS_GSP_E_ATPase"/>
</dbReference>
<evidence type="ECO:0000313" key="3">
    <source>
        <dbReference type="EMBL" id="GGG05107.1"/>
    </source>
</evidence>
<dbReference type="Pfam" id="PF00437">
    <property type="entry name" value="T2SSE"/>
    <property type="match status" value="1"/>
</dbReference>
<dbReference type="InterPro" id="IPR027417">
    <property type="entry name" value="P-loop_NTPase"/>
</dbReference>
<reference evidence="3" key="2">
    <citation type="submission" date="2020-09" db="EMBL/GenBank/DDBJ databases">
        <authorList>
            <person name="Sun Q."/>
            <person name="Zhou Y."/>
        </authorList>
    </citation>
    <scope>NUCLEOTIDE SEQUENCE</scope>
    <source>
        <strain evidence="3">CGMCC 1.15758</strain>
    </source>
</reference>
<dbReference type="Gene3D" id="3.40.50.300">
    <property type="entry name" value="P-loop containing nucleotide triphosphate hydrolases"/>
    <property type="match status" value="1"/>
</dbReference>
<dbReference type="InterPro" id="IPR001482">
    <property type="entry name" value="T2SS/T4SS_dom"/>
</dbReference>
<sequence length="373" mass="41359">MTTAISTLFAHDPPYFLHCHYDMLLTYTAENDISDLTLQIDSPIFAVRYGQQIKLTDRGLSGSEIEDFINLLYGSNAAAKVLSGSDLDFSYTHRVNSDHKLRFRINASLINQYEKLGIQVSMRVLTTTPPSIDTLLLPEELIKLSFINDGIVLVCGATGSGKSTLLASMLALRAAKSVLGEKIITFESPIEYILPAHTGNSITSQSEVPRCLPSFAYAIRNALRRTPTAIMVGESRDNATISAVIEAALTGHSVFSTLHSQSVMQAINRLLMLFPHAEKQRIYYDFFSTVSAIIWQTLIPSNDGKRVALREYIVVDAALRTKLLSSSNEMMAPIIKEAMEQRQTSLTDHATTLLSKGHITTQTYNLYCQPHHN</sequence>
<accession>A0A8J3EA08</accession>
<name>A0A8J3EA08_9GAMM</name>
<reference evidence="3" key="1">
    <citation type="journal article" date="2014" name="Int. J. Syst. Evol. Microbiol.">
        <title>Complete genome sequence of Corynebacterium casei LMG S-19264T (=DSM 44701T), isolated from a smear-ripened cheese.</title>
        <authorList>
            <consortium name="US DOE Joint Genome Institute (JGI-PGF)"/>
            <person name="Walter F."/>
            <person name="Albersmeier A."/>
            <person name="Kalinowski J."/>
            <person name="Ruckert C."/>
        </authorList>
    </citation>
    <scope>NUCLEOTIDE SEQUENCE</scope>
    <source>
        <strain evidence="3">CGMCC 1.15758</strain>
    </source>
</reference>
<dbReference type="PANTHER" id="PTHR30486">
    <property type="entry name" value="TWITCHING MOTILITY PROTEIN PILT"/>
    <property type="match status" value="1"/>
</dbReference>
<dbReference type="PANTHER" id="PTHR30486:SF6">
    <property type="entry name" value="TYPE IV PILUS RETRACTATION ATPASE PILT"/>
    <property type="match status" value="1"/>
</dbReference>
<comment type="similarity">
    <text evidence="1">Belongs to the GSP E family.</text>
</comment>
<evidence type="ECO:0000313" key="4">
    <source>
        <dbReference type="Proteomes" id="UP000636949"/>
    </source>
</evidence>
<proteinExistence type="inferred from homology"/>
<protein>
    <submittedName>
        <fullName evidence="3">Dot/Icm secretion system ATPase DotB</fullName>
    </submittedName>
</protein>
<dbReference type="RefSeq" id="WP_117003637.1">
    <property type="nucleotide sequence ID" value="NZ_BMJS01000034.1"/>
</dbReference>
<evidence type="ECO:0000256" key="1">
    <source>
        <dbReference type="ARBA" id="ARBA00006611"/>
    </source>
</evidence>
<dbReference type="SUPFAM" id="SSF52540">
    <property type="entry name" value="P-loop containing nucleoside triphosphate hydrolases"/>
    <property type="match status" value="1"/>
</dbReference>
<dbReference type="GO" id="GO:0016887">
    <property type="term" value="F:ATP hydrolysis activity"/>
    <property type="evidence" value="ECO:0007669"/>
    <property type="project" value="InterPro"/>
</dbReference>
<comment type="caution">
    <text evidence="3">The sequence shown here is derived from an EMBL/GenBank/DDBJ whole genome shotgun (WGS) entry which is preliminary data.</text>
</comment>